<dbReference type="EMBL" id="CAFBLK010000015">
    <property type="protein sequence ID" value="CAB4856445.1"/>
    <property type="molecule type" value="Genomic_DNA"/>
</dbReference>
<evidence type="ECO:0000313" key="5">
    <source>
        <dbReference type="EMBL" id="CAB4977586.1"/>
    </source>
</evidence>
<evidence type="ECO:0000313" key="3">
    <source>
        <dbReference type="EMBL" id="CAB4787511.1"/>
    </source>
</evidence>
<proteinExistence type="predicted"/>
<sequence length="148" mass="16485">MLRTARLALLLIFGASLLSCGSDAKTVTPESLRSEAARMEWPSGVPATKSLWRFYQLDGAVAPLETILERANACIWYRAWLSDYRSSFEVSPRTLLYLENVIPGFAYLRDASGGVEQAHQFADSARRGEPDRIVSFLAVNKCQTLDQP</sequence>
<dbReference type="EMBL" id="CAEZWM010000004">
    <property type="protein sequence ID" value="CAB4645532.1"/>
    <property type="molecule type" value="Genomic_DNA"/>
</dbReference>
<evidence type="ECO:0000313" key="1">
    <source>
        <dbReference type="EMBL" id="CAB4645532.1"/>
    </source>
</evidence>
<name>A0A6J6V313_9ZZZZ</name>
<evidence type="ECO:0000313" key="6">
    <source>
        <dbReference type="EMBL" id="CAB5005277.1"/>
    </source>
</evidence>
<protein>
    <submittedName>
        <fullName evidence="2">Unannotated protein</fullName>
    </submittedName>
</protein>
<gene>
    <name evidence="1" type="ORF">UFOPK2242_00098</name>
    <name evidence="2" type="ORF">UFOPK2925_00005</name>
    <name evidence="3" type="ORF">UFOPK2996_00178</name>
    <name evidence="4" type="ORF">UFOPK3317_00159</name>
    <name evidence="5" type="ORF">UFOPK3974_00168</name>
    <name evidence="6" type="ORF">UFOPK4071_00416</name>
</gene>
<dbReference type="EMBL" id="CAFAAH010000009">
    <property type="protein sequence ID" value="CAB4787511.1"/>
    <property type="molecule type" value="Genomic_DNA"/>
</dbReference>
<evidence type="ECO:0000313" key="4">
    <source>
        <dbReference type="EMBL" id="CAB4856445.1"/>
    </source>
</evidence>
<dbReference type="EMBL" id="CAEZZU010000001">
    <property type="protein sequence ID" value="CAB4766570.1"/>
    <property type="molecule type" value="Genomic_DNA"/>
</dbReference>
<evidence type="ECO:0000313" key="2">
    <source>
        <dbReference type="EMBL" id="CAB4766570.1"/>
    </source>
</evidence>
<reference evidence="2" key="1">
    <citation type="submission" date="2020-05" db="EMBL/GenBank/DDBJ databases">
        <authorList>
            <person name="Chiriac C."/>
            <person name="Salcher M."/>
            <person name="Ghai R."/>
            <person name="Kavagutti S V."/>
        </authorList>
    </citation>
    <scope>NUCLEOTIDE SEQUENCE</scope>
</reference>
<dbReference type="EMBL" id="CAFBPF010000034">
    <property type="protein sequence ID" value="CAB5005277.1"/>
    <property type="molecule type" value="Genomic_DNA"/>
</dbReference>
<accession>A0A6J6V313</accession>
<dbReference type="PROSITE" id="PS51257">
    <property type="entry name" value="PROKAR_LIPOPROTEIN"/>
    <property type="match status" value="1"/>
</dbReference>
<dbReference type="AlphaFoldDB" id="A0A6J6V313"/>
<organism evidence="2">
    <name type="scientific">freshwater metagenome</name>
    <dbReference type="NCBI Taxonomy" id="449393"/>
    <lineage>
        <taxon>unclassified sequences</taxon>
        <taxon>metagenomes</taxon>
        <taxon>ecological metagenomes</taxon>
    </lineage>
</organism>
<dbReference type="EMBL" id="CAFBOR010000011">
    <property type="protein sequence ID" value="CAB4977586.1"/>
    <property type="molecule type" value="Genomic_DNA"/>
</dbReference>